<comment type="similarity">
    <text evidence="3">Belongs to the helicase family. RecQ subfamily.</text>
</comment>
<dbReference type="InterPro" id="IPR036388">
    <property type="entry name" value="WH-like_DNA-bd_sf"/>
</dbReference>
<dbReference type="SMART" id="SM00490">
    <property type="entry name" value="HELICc"/>
    <property type="match status" value="1"/>
</dbReference>
<evidence type="ECO:0000259" key="17">
    <source>
        <dbReference type="PROSITE" id="PS50967"/>
    </source>
</evidence>
<dbReference type="NCBIfam" id="TIGR00614">
    <property type="entry name" value="recQ_fam"/>
    <property type="match status" value="1"/>
</dbReference>
<dbReference type="Proteomes" id="UP000182517">
    <property type="component" value="Chromosome"/>
</dbReference>
<dbReference type="InterPro" id="IPR006293">
    <property type="entry name" value="DNA_helicase_ATP-dep_RecQ_bac"/>
</dbReference>
<evidence type="ECO:0000256" key="14">
    <source>
        <dbReference type="ARBA" id="ARBA00023235"/>
    </source>
</evidence>
<dbReference type="Gene3D" id="3.40.50.300">
    <property type="entry name" value="P-loop containing nucleotide triphosphate hydrolases"/>
    <property type="match status" value="2"/>
</dbReference>
<sequence length="599" mass="66978">MSVLKRDPLDTLHSVFGYRSFRPFQQQIVDGLIAGQSAFVLMPTGGGKSICYQLPALHRPGTAIVVSPLISLMKDQVDALRVNGVRAAFYNSSLRSAEARQVLAQLHDGQFDLLYVAPERLMSEGFLERLRQVPVALFAIDEAHCVSQWGHDFRPEYVQLGNLRMLFPEVPLIALTATADAQTREEILQRLGLNNAASFIAGFDRPNIRYSVVEKSKPARQLMDFLGRQKNQSGIVYALSRKRVEEVTKKLQQAGLSAAAYHAGLGDEERRRVQEEFLQDDLQVVVATVAFGMGIDKSNVRFVVHYDLPKNIESYYQETGRAGRDGLPAEALLLFGYGDIAISRGLIEQGRNERQKRIDLHKLNSMVAFAEAQLCRRRVLLGYFGEQLEADCGNCDICLDPPELYDATEDAQKALSCVFRVGQRFGAGHVIDVLRGAKNQRVGQLGHDKLSTYGIGRDHSQEAWGSLLRQLIHLGYLEQDVGNYSILKLTATARPLLRGEEVLNLARPRVRVGGTKKPSSKRAEEYQPDPKLFEALRTLRKSLAERDHVPPFVVFSDATLAEMASVRPTHDSALLEINGVGRRKLERYGTEFLDLIRSH</sequence>
<keyword evidence="4" id="KW-0479">Metal-binding</keyword>
<feature type="domain" description="Helicase C-terminal" evidence="19">
    <location>
        <begin position="218"/>
        <end position="366"/>
    </location>
</feature>
<keyword evidence="7" id="KW-0378">Hydrolase</keyword>
<dbReference type="InterPro" id="IPR001650">
    <property type="entry name" value="Helicase_C-like"/>
</dbReference>
<keyword evidence="6" id="KW-0227">DNA damage</keyword>
<dbReference type="GO" id="GO:0005737">
    <property type="term" value="C:cytoplasm"/>
    <property type="evidence" value="ECO:0007669"/>
    <property type="project" value="TreeGrafter"/>
</dbReference>
<dbReference type="InterPro" id="IPR018982">
    <property type="entry name" value="RQC_domain"/>
</dbReference>
<dbReference type="PROSITE" id="PS50967">
    <property type="entry name" value="HRDC"/>
    <property type="match status" value="1"/>
</dbReference>
<dbReference type="GO" id="GO:0046872">
    <property type="term" value="F:metal ion binding"/>
    <property type="evidence" value="ECO:0007669"/>
    <property type="project" value="UniProtKB-KW"/>
</dbReference>
<comment type="cofactor">
    <cofactor evidence="1">
        <name>Mg(2+)</name>
        <dbReference type="ChEBI" id="CHEBI:18420"/>
    </cofactor>
</comment>
<evidence type="ECO:0000313" key="21">
    <source>
        <dbReference type="Proteomes" id="UP000182517"/>
    </source>
</evidence>
<dbReference type="GO" id="GO:0009432">
    <property type="term" value="P:SOS response"/>
    <property type="evidence" value="ECO:0007669"/>
    <property type="project" value="UniProtKB-UniRule"/>
</dbReference>
<dbReference type="CDD" id="cd17920">
    <property type="entry name" value="DEXHc_RecQ"/>
    <property type="match status" value="1"/>
</dbReference>
<dbReference type="Pfam" id="PF00271">
    <property type="entry name" value="Helicase_C"/>
    <property type="match status" value="1"/>
</dbReference>
<dbReference type="GO" id="GO:0006310">
    <property type="term" value="P:DNA recombination"/>
    <property type="evidence" value="ECO:0007669"/>
    <property type="project" value="UniProtKB-UniRule"/>
</dbReference>
<keyword evidence="8 20" id="KW-0347">Helicase</keyword>
<feature type="domain" description="HRDC" evidence="17">
    <location>
        <begin position="526"/>
        <end position="599"/>
    </location>
</feature>
<protein>
    <recommendedName>
        <fullName evidence="16">DNA helicase RecQ</fullName>
        <ecNumber evidence="16">5.6.2.4</ecNumber>
    </recommendedName>
</protein>
<keyword evidence="13" id="KW-0234">DNA repair</keyword>
<dbReference type="InterPro" id="IPR014001">
    <property type="entry name" value="Helicase_ATP-bd"/>
</dbReference>
<dbReference type="InterPro" id="IPR027417">
    <property type="entry name" value="P-loop_NTPase"/>
</dbReference>
<dbReference type="SMART" id="SM00341">
    <property type="entry name" value="HRDC"/>
    <property type="match status" value="1"/>
</dbReference>
<dbReference type="Pfam" id="PF16124">
    <property type="entry name" value="RecQ_Zn_bind"/>
    <property type="match status" value="1"/>
</dbReference>
<evidence type="ECO:0000256" key="2">
    <source>
        <dbReference type="ARBA" id="ARBA00001947"/>
    </source>
</evidence>
<evidence type="ECO:0000256" key="15">
    <source>
        <dbReference type="ARBA" id="ARBA00034617"/>
    </source>
</evidence>
<name>A0A1L3GRT7_9BACT</name>
<dbReference type="FunFam" id="1.10.10.10:FF:000175">
    <property type="entry name" value="ATP-dependent DNA helicase RecQ"/>
    <property type="match status" value="1"/>
</dbReference>
<dbReference type="GO" id="GO:0009378">
    <property type="term" value="F:four-way junction helicase activity"/>
    <property type="evidence" value="ECO:0007669"/>
    <property type="project" value="TreeGrafter"/>
</dbReference>
<evidence type="ECO:0000259" key="19">
    <source>
        <dbReference type="PROSITE" id="PS51194"/>
    </source>
</evidence>
<proteinExistence type="inferred from homology"/>
<dbReference type="SUPFAM" id="SSF47819">
    <property type="entry name" value="HRDC-like"/>
    <property type="match status" value="1"/>
</dbReference>
<evidence type="ECO:0000256" key="16">
    <source>
        <dbReference type="NCBIfam" id="TIGR01389"/>
    </source>
</evidence>
<comment type="catalytic activity">
    <reaction evidence="15">
        <text>Couples ATP hydrolysis with the unwinding of duplex DNA by translocating in the 3'-5' direction.</text>
        <dbReference type="EC" id="5.6.2.4"/>
    </reaction>
</comment>
<dbReference type="GO" id="GO:0043138">
    <property type="term" value="F:3'-5' DNA helicase activity"/>
    <property type="evidence" value="ECO:0007669"/>
    <property type="project" value="UniProtKB-EC"/>
</dbReference>
<dbReference type="Gene3D" id="1.10.150.80">
    <property type="entry name" value="HRDC domain"/>
    <property type="match status" value="1"/>
</dbReference>
<evidence type="ECO:0000256" key="8">
    <source>
        <dbReference type="ARBA" id="ARBA00022806"/>
    </source>
</evidence>
<dbReference type="STRING" id="1842532.A7E78_12635"/>
<comment type="cofactor">
    <cofactor evidence="2">
        <name>Zn(2+)</name>
        <dbReference type="ChEBI" id="CHEBI:29105"/>
    </cofactor>
</comment>
<keyword evidence="12" id="KW-0233">DNA recombination</keyword>
<dbReference type="FunFam" id="3.40.50.300:FF:000296">
    <property type="entry name" value="ATP-dependent DNA helicase RecQ"/>
    <property type="match status" value="1"/>
</dbReference>
<evidence type="ECO:0000256" key="7">
    <source>
        <dbReference type="ARBA" id="ARBA00022801"/>
    </source>
</evidence>
<dbReference type="InterPro" id="IPR004589">
    <property type="entry name" value="DNA_helicase_ATP-dep_RecQ"/>
</dbReference>
<evidence type="ECO:0000256" key="3">
    <source>
        <dbReference type="ARBA" id="ARBA00005446"/>
    </source>
</evidence>
<dbReference type="InterPro" id="IPR011545">
    <property type="entry name" value="DEAD/DEAH_box_helicase_dom"/>
</dbReference>
<dbReference type="SMART" id="SM00956">
    <property type="entry name" value="RQC"/>
    <property type="match status" value="1"/>
</dbReference>
<dbReference type="FunFam" id="1.10.150.80:FF:000002">
    <property type="entry name" value="ATP-dependent DNA helicase RecQ"/>
    <property type="match status" value="1"/>
</dbReference>
<gene>
    <name evidence="20" type="ORF">A7E78_12635</name>
</gene>
<dbReference type="InterPro" id="IPR032284">
    <property type="entry name" value="RecQ_Zn-bd"/>
</dbReference>
<evidence type="ECO:0000313" key="20">
    <source>
        <dbReference type="EMBL" id="APG28615.1"/>
    </source>
</evidence>
<dbReference type="InterPro" id="IPR002121">
    <property type="entry name" value="HRDC_dom"/>
</dbReference>
<dbReference type="GO" id="GO:0005524">
    <property type="term" value="F:ATP binding"/>
    <property type="evidence" value="ECO:0007669"/>
    <property type="project" value="UniProtKB-KW"/>
</dbReference>
<dbReference type="Gene3D" id="1.10.10.10">
    <property type="entry name" value="Winged helix-like DNA-binding domain superfamily/Winged helix DNA-binding domain"/>
    <property type="match status" value="1"/>
</dbReference>
<organism evidence="20 21">
    <name type="scientific">Syntrophotalea acetylenivorans</name>
    <dbReference type="NCBI Taxonomy" id="1842532"/>
    <lineage>
        <taxon>Bacteria</taxon>
        <taxon>Pseudomonadati</taxon>
        <taxon>Thermodesulfobacteriota</taxon>
        <taxon>Desulfuromonadia</taxon>
        <taxon>Desulfuromonadales</taxon>
        <taxon>Syntrophotaleaceae</taxon>
        <taxon>Syntrophotalea</taxon>
    </lineage>
</organism>
<dbReference type="GO" id="GO:0006281">
    <property type="term" value="P:DNA repair"/>
    <property type="evidence" value="ECO:0007669"/>
    <property type="project" value="UniProtKB-KW"/>
</dbReference>
<dbReference type="PANTHER" id="PTHR13710:SF105">
    <property type="entry name" value="ATP-DEPENDENT DNA HELICASE Q1"/>
    <property type="match status" value="1"/>
</dbReference>
<dbReference type="Pfam" id="PF00570">
    <property type="entry name" value="HRDC"/>
    <property type="match status" value="1"/>
</dbReference>
<keyword evidence="5" id="KW-0547">Nucleotide-binding</keyword>
<dbReference type="EC" id="5.6.2.4" evidence="16"/>
<evidence type="ECO:0000256" key="10">
    <source>
        <dbReference type="ARBA" id="ARBA00022840"/>
    </source>
</evidence>
<keyword evidence="9" id="KW-0862">Zinc</keyword>
<dbReference type="InterPro" id="IPR010997">
    <property type="entry name" value="HRDC-like_sf"/>
</dbReference>
<accession>A0A1L3GRT7</accession>
<evidence type="ECO:0000256" key="11">
    <source>
        <dbReference type="ARBA" id="ARBA00023125"/>
    </source>
</evidence>
<dbReference type="Pfam" id="PF00270">
    <property type="entry name" value="DEAD"/>
    <property type="match status" value="1"/>
</dbReference>
<evidence type="ECO:0000256" key="13">
    <source>
        <dbReference type="ARBA" id="ARBA00023204"/>
    </source>
</evidence>
<dbReference type="GO" id="GO:0006260">
    <property type="term" value="P:DNA replication"/>
    <property type="evidence" value="ECO:0007669"/>
    <property type="project" value="InterPro"/>
</dbReference>
<dbReference type="OrthoDB" id="9760034at2"/>
<reference evidence="20 21" key="1">
    <citation type="journal article" date="2017" name="Genome Announc.">
        <title>Complete Genome Sequences of Two Acetylene-Fermenting Pelobacter acetylenicus Strains.</title>
        <authorList>
            <person name="Sutton J.M."/>
            <person name="Baesman S.M."/>
            <person name="Fierst J.L."/>
            <person name="Poret-Peterson A.T."/>
            <person name="Oremland R.S."/>
            <person name="Dunlap D.S."/>
            <person name="Akob D.M."/>
        </authorList>
    </citation>
    <scope>NUCLEOTIDE SEQUENCE [LARGE SCALE GENOMIC DNA]</scope>
    <source>
        <strain evidence="20 21">SFB93</strain>
    </source>
</reference>
<dbReference type="NCBIfam" id="TIGR01389">
    <property type="entry name" value="recQ"/>
    <property type="match status" value="1"/>
</dbReference>
<dbReference type="RefSeq" id="WP_072284641.1">
    <property type="nucleotide sequence ID" value="NZ_CP015519.1"/>
</dbReference>
<dbReference type="SMART" id="SM00487">
    <property type="entry name" value="DEXDc"/>
    <property type="match status" value="1"/>
</dbReference>
<evidence type="ECO:0000256" key="4">
    <source>
        <dbReference type="ARBA" id="ARBA00022723"/>
    </source>
</evidence>
<keyword evidence="21" id="KW-1185">Reference proteome</keyword>
<dbReference type="PANTHER" id="PTHR13710">
    <property type="entry name" value="DNA HELICASE RECQ FAMILY MEMBER"/>
    <property type="match status" value="1"/>
</dbReference>
<dbReference type="EMBL" id="CP015519">
    <property type="protein sequence ID" value="APG28615.1"/>
    <property type="molecule type" value="Genomic_DNA"/>
</dbReference>
<dbReference type="SUPFAM" id="SSF52540">
    <property type="entry name" value="P-loop containing nucleoside triphosphate hydrolases"/>
    <property type="match status" value="2"/>
</dbReference>
<evidence type="ECO:0000256" key="9">
    <source>
        <dbReference type="ARBA" id="ARBA00022833"/>
    </source>
</evidence>
<evidence type="ECO:0000256" key="5">
    <source>
        <dbReference type="ARBA" id="ARBA00022741"/>
    </source>
</evidence>
<evidence type="ECO:0000259" key="18">
    <source>
        <dbReference type="PROSITE" id="PS51192"/>
    </source>
</evidence>
<dbReference type="GO" id="GO:0030894">
    <property type="term" value="C:replisome"/>
    <property type="evidence" value="ECO:0007669"/>
    <property type="project" value="TreeGrafter"/>
</dbReference>
<dbReference type="CDD" id="cd18794">
    <property type="entry name" value="SF2_C_RecQ"/>
    <property type="match status" value="1"/>
</dbReference>
<dbReference type="GO" id="GO:0016787">
    <property type="term" value="F:hydrolase activity"/>
    <property type="evidence" value="ECO:0007669"/>
    <property type="project" value="UniProtKB-KW"/>
</dbReference>
<evidence type="ECO:0000256" key="12">
    <source>
        <dbReference type="ARBA" id="ARBA00023172"/>
    </source>
</evidence>
<dbReference type="PROSITE" id="PS51194">
    <property type="entry name" value="HELICASE_CTER"/>
    <property type="match status" value="1"/>
</dbReference>
<dbReference type="KEGG" id="pef:A7E78_12635"/>
<dbReference type="InterPro" id="IPR044876">
    <property type="entry name" value="HRDC_dom_sf"/>
</dbReference>
<feature type="domain" description="Helicase ATP-binding" evidence="18">
    <location>
        <begin position="29"/>
        <end position="197"/>
    </location>
</feature>
<dbReference type="Pfam" id="PF09382">
    <property type="entry name" value="RQC"/>
    <property type="match status" value="1"/>
</dbReference>
<dbReference type="FunFam" id="3.40.50.300:FF:000156">
    <property type="entry name" value="ATP-dependent DNA helicase recQ"/>
    <property type="match status" value="1"/>
</dbReference>
<dbReference type="PROSITE" id="PS51192">
    <property type="entry name" value="HELICASE_ATP_BIND_1"/>
    <property type="match status" value="1"/>
</dbReference>
<evidence type="ECO:0000256" key="1">
    <source>
        <dbReference type="ARBA" id="ARBA00001946"/>
    </source>
</evidence>
<dbReference type="GO" id="GO:0003677">
    <property type="term" value="F:DNA binding"/>
    <property type="evidence" value="ECO:0007669"/>
    <property type="project" value="UniProtKB-KW"/>
</dbReference>
<evidence type="ECO:0000256" key="6">
    <source>
        <dbReference type="ARBA" id="ARBA00022763"/>
    </source>
</evidence>
<keyword evidence="14" id="KW-0413">Isomerase</keyword>
<dbReference type="GO" id="GO:0043590">
    <property type="term" value="C:bacterial nucleoid"/>
    <property type="evidence" value="ECO:0007669"/>
    <property type="project" value="TreeGrafter"/>
</dbReference>
<keyword evidence="10" id="KW-0067">ATP-binding</keyword>
<keyword evidence="11" id="KW-0238">DNA-binding</keyword>
<dbReference type="AlphaFoldDB" id="A0A1L3GRT7"/>